<gene>
    <name evidence="1" type="ORF">MW7_008865</name>
</gene>
<evidence type="ECO:0000313" key="2">
    <source>
        <dbReference type="Proteomes" id="UP000004277"/>
    </source>
</evidence>
<dbReference type="Proteomes" id="UP000004277">
    <property type="component" value="Unassembled WGS sequence"/>
</dbReference>
<keyword evidence="1" id="KW-0378">Hydrolase</keyword>
<comment type="caution">
    <text evidence="1">The sequence shown here is derived from an EMBL/GenBank/DDBJ whole genome shotgun (WGS) entry which is preliminary data.</text>
</comment>
<evidence type="ECO:0000313" key="1">
    <source>
        <dbReference type="EMBL" id="TMS58802.1"/>
    </source>
</evidence>
<sequence>MLDYAFLQQITDTAIRSRTTVGLTRLRAALSAEIPARTATDTLLLATWNIREFDAGRHGWRDGEAYYYIAEIIGRFDLIAIQEVRQGLYALQRVRSLLGAWWDYLVTDVTLGTAGNAERMAYLYDRRKVAFTGLAAELVLPREGKAQAEPVQMARSPYIAGFRAGWADLTLATVHIYYGEAAAAEPRRLEEITAFARTLARHAGAFSGAPQECPDVAPGPGNLIMLGDFNIFNRRDVTMEAITRAGFVVPPELQSVPGTNVARDKHYDQIAWYRQLSQISPTGRAGVFDFFAHVYRLEDEVQYAAVRAPSPGRSYRDWRTYRMSDHLPMWIELSLENGDAILAAMRASVSRE</sequence>
<keyword evidence="1" id="KW-0540">Nuclease</keyword>
<keyword evidence="2" id="KW-1185">Reference proteome</keyword>
<reference evidence="1" key="1">
    <citation type="submission" date="2019-05" db="EMBL/GenBank/DDBJ databases">
        <title>Revised genome assembly of Burkholderiaceae (previously Ralstonia) sp. PBA.</title>
        <authorList>
            <person name="Gan H.M."/>
        </authorList>
    </citation>
    <scope>NUCLEOTIDE SEQUENCE</scope>
    <source>
        <strain evidence="1">PBA</strain>
    </source>
</reference>
<accession>A0ACD3SRP6</accession>
<organism evidence="1 2">
    <name type="scientific">Imbroritus primus</name>
    <dbReference type="NCBI Taxonomy" id="3058603"/>
    <lineage>
        <taxon>Bacteria</taxon>
        <taxon>Pseudomonadati</taxon>
        <taxon>Pseudomonadota</taxon>
        <taxon>Betaproteobacteria</taxon>
        <taxon>Burkholderiales</taxon>
        <taxon>Burkholderiaceae</taxon>
        <taxon>Imbroritus</taxon>
    </lineage>
</organism>
<proteinExistence type="predicted"/>
<dbReference type="EMBL" id="AKCV02000015">
    <property type="protein sequence ID" value="TMS58802.1"/>
    <property type="molecule type" value="Genomic_DNA"/>
</dbReference>
<protein>
    <submittedName>
        <fullName evidence="1">Endonuclease</fullName>
    </submittedName>
</protein>
<name>A0ACD3SRP6_9BURK</name>
<keyword evidence="1" id="KW-0255">Endonuclease</keyword>